<feature type="compositionally biased region" description="Basic and acidic residues" evidence="2">
    <location>
        <begin position="44"/>
        <end position="55"/>
    </location>
</feature>
<feature type="coiled-coil region" evidence="1">
    <location>
        <begin position="354"/>
        <end position="381"/>
    </location>
</feature>
<evidence type="ECO:0000256" key="2">
    <source>
        <dbReference type="SAM" id="MobiDB-lite"/>
    </source>
</evidence>
<organism evidence="4 5">
    <name type="scientific">Littorina saxatilis</name>
    <dbReference type="NCBI Taxonomy" id="31220"/>
    <lineage>
        <taxon>Eukaryota</taxon>
        <taxon>Metazoa</taxon>
        <taxon>Spiralia</taxon>
        <taxon>Lophotrochozoa</taxon>
        <taxon>Mollusca</taxon>
        <taxon>Gastropoda</taxon>
        <taxon>Caenogastropoda</taxon>
        <taxon>Littorinimorpha</taxon>
        <taxon>Littorinoidea</taxon>
        <taxon>Littorinidae</taxon>
        <taxon>Littorina</taxon>
    </lineage>
</organism>
<accession>A0AAN9GNG8</accession>
<gene>
    <name evidence="4" type="ORF">V1264_000985</name>
</gene>
<feature type="compositionally biased region" description="Polar residues" evidence="2">
    <location>
        <begin position="58"/>
        <end position="71"/>
    </location>
</feature>
<comment type="caution">
    <text evidence="4">The sequence shown here is derived from an EMBL/GenBank/DDBJ whole genome shotgun (WGS) entry which is preliminary data.</text>
</comment>
<feature type="region of interest" description="Disordered" evidence="2">
    <location>
        <begin position="34"/>
        <end position="134"/>
    </location>
</feature>
<name>A0AAN9GNG8_9CAEN</name>
<evidence type="ECO:0000256" key="1">
    <source>
        <dbReference type="SAM" id="Coils"/>
    </source>
</evidence>
<sequence>MAIATKLGVALLVTLASNATLLSLLIREKGTITTNTNTTTTTGDKTHSDNHDHGHTAPASNLQSNRLSQELPNKVRGSATYQEFPEEAARQYQDREPGAKDNPPHRPQGRRRGDQVVTEEIQEEKEDDEFPPRTERSTLKRAETGHHLNDVIATLTEGELEQLDDNTAKILIPALVGLESMVLRELEMLHDVSVRQELRLERLEKSQLQGKEVMEAANIIREEKYLMQRKEQEEALRRQLGAKAPAPQTPQPQPVVNELELGEASAEIIDFENANLSSSASLEKGEGSGSGDEPIVVRDRGSEAAATATTTVNYTESSDSAIINHIYEIYSSLTSMEHQVMELGTSLSTVSSELYRQRSTFVRLEDKVEELRRNQRTLVMRSTMHTFKLSDLEQFKGQAEMLLRAAEGTIGEFDAKLEIFKDRVTEQQDVTQTMRSTFGRLEQTANELRAADAYKAHDIQELKRTAQQFETRLSNLYHSLDRYIGNVRWDVKTYLDHLCSNNNLQC</sequence>
<dbReference type="EMBL" id="JBAMIC010000001">
    <property type="protein sequence ID" value="KAK7115038.1"/>
    <property type="molecule type" value="Genomic_DNA"/>
</dbReference>
<feature type="chain" id="PRO_5042813389" evidence="3">
    <location>
        <begin position="24"/>
        <end position="506"/>
    </location>
</feature>
<evidence type="ECO:0000256" key="3">
    <source>
        <dbReference type="SAM" id="SignalP"/>
    </source>
</evidence>
<proteinExistence type="predicted"/>
<keyword evidence="3" id="KW-0732">Signal</keyword>
<keyword evidence="1" id="KW-0175">Coiled coil</keyword>
<keyword evidence="5" id="KW-1185">Reference proteome</keyword>
<feature type="compositionally biased region" description="Basic and acidic residues" evidence="2">
    <location>
        <begin position="87"/>
        <end position="104"/>
    </location>
</feature>
<evidence type="ECO:0000313" key="5">
    <source>
        <dbReference type="Proteomes" id="UP001374579"/>
    </source>
</evidence>
<dbReference type="Proteomes" id="UP001374579">
    <property type="component" value="Unassembled WGS sequence"/>
</dbReference>
<dbReference type="AlphaFoldDB" id="A0AAN9GNG8"/>
<evidence type="ECO:0000313" key="4">
    <source>
        <dbReference type="EMBL" id="KAK7115038.1"/>
    </source>
</evidence>
<feature type="signal peptide" evidence="3">
    <location>
        <begin position="1"/>
        <end position="23"/>
    </location>
</feature>
<feature type="compositionally biased region" description="Acidic residues" evidence="2">
    <location>
        <begin position="120"/>
        <end position="129"/>
    </location>
</feature>
<reference evidence="4 5" key="1">
    <citation type="submission" date="2024-02" db="EMBL/GenBank/DDBJ databases">
        <title>Chromosome-scale genome assembly of the rough periwinkle Littorina saxatilis.</title>
        <authorList>
            <person name="De Jode A."/>
            <person name="Faria R."/>
            <person name="Formenti G."/>
            <person name="Sims Y."/>
            <person name="Smith T.P."/>
            <person name="Tracey A."/>
            <person name="Wood J.M.D."/>
            <person name="Zagrodzka Z.B."/>
            <person name="Johannesson K."/>
            <person name="Butlin R.K."/>
            <person name="Leder E.H."/>
        </authorList>
    </citation>
    <scope>NUCLEOTIDE SEQUENCE [LARGE SCALE GENOMIC DNA]</scope>
    <source>
        <strain evidence="4">Snail1</strain>
        <tissue evidence="4">Muscle</tissue>
    </source>
</reference>
<protein>
    <submittedName>
        <fullName evidence="4">Uncharacterized protein</fullName>
    </submittedName>
</protein>